<sequence>MSKNVLLACAIGAAVWLVVSKQVKTKPTGSGAAMTNAEKQQYGLIYTPEQRQTANVNGDMWTRLLGDGWRNMVSAQNSDGTRKMVVNDWGQVTTTDGKPIGSGDPVADIMNADGVNLTMPVKNYLGGLSQYDGYITPSILQWEPTQ</sequence>
<dbReference type="RefSeq" id="WP_161035345.1">
    <property type="nucleotide sequence ID" value="NZ_WWCL01000002.1"/>
</dbReference>
<dbReference type="Proteomes" id="UP000444316">
    <property type="component" value="Unassembled WGS sequence"/>
</dbReference>
<reference evidence="1" key="1">
    <citation type="submission" date="2019-12" db="EMBL/GenBank/DDBJ databases">
        <title>Novel species isolated from a subtropical stream in China.</title>
        <authorList>
            <person name="Lu H."/>
        </authorList>
    </citation>
    <scope>NUCLEOTIDE SEQUENCE [LARGE SCALE GENOMIC DNA]</scope>
    <source>
        <strain evidence="1">FT93W</strain>
    </source>
</reference>
<accession>A0A845I1Z0</accession>
<name>A0A845I1Z0_9BURK</name>
<protein>
    <submittedName>
        <fullName evidence="1">Uncharacterized protein</fullName>
    </submittedName>
</protein>
<evidence type="ECO:0000313" key="2">
    <source>
        <dbReference type="Proteomes" id="UP000444316"/>
    </source>
</evidence>
<dbReference type="EMBL" id="WWCL01000002">
    <property type="protein sequence ID" value="MYN45795.1"/>
    <property type="molecule type" value="Genomic_DNA"/>
</dbReference>
<keyword evidence="2" id="KW-1185">Reference proteome</keyword>
<gene>
    <name evidence="1" type="ORF">GTP23_12130</name>
</gene>
<organism evidence="1 2">
    <name type="scientific">Duganella fentianensis</name>
    <dbReference type="NCBI Taxonomy" id="2692177"/>
    <lineage>
        <taxon>Bacteria</taxon>
        <taxon>Pseudomonadati</taxon>
        <taxon>Pseudomonadota</taxon>
        <taxon>Betaproteobacteria</taxon>
        <taxon>Burkholderiales</taxon>
        <taxon>Oxalobacteraceae</taxon>
        <taxon>Telluria group</taxon>
        <taxon>Duganella</taxon>
    </lineage>
</organism>
<evidence type="ECO:0000313" key="1">
    <source>
        <dbReference type="EMBL" id="MYN45795.1"/>
    </source>
</evidence>
<dbReference type="AlphaFoldDB" id="A0A845I1Z0"/>
<proteinExistence type="predicted"/>
<comment type="caution">
    <text evidence="1">The sequence shown here is derived from an EMBL/GenBank/DDBJ whole genome shotgun (WGS) entry which is preliminary data.</text>
</comment>